<protein>
    <submittedName>
        <fullName evidence="14">ATP-dependent helicase</fullName>
    </submittedName>
</protein>
<evidence type="ECO:0000256" key="4">
    <source>
        <dbReference type="ARBA" id="ARBA00022806"/>
    </source>
</evidence>
<dbReference type="Pfam" id="PF00271">
    <property type="entry name" value="Helicase_C"/>
    <property type="match status" value="1"/>
</dbReference>
<dbReference type="InterPro" id="IPR014001">
    <property type="entry name" value="Helicase_ATP-bd"/>
</dbReference>
<keyword evidence="2" id="KW-0227">DNA damage</keyword>
<dbReference type="Pfam" id="PF08494">
    <property type="entry name" value="DEAD_assoc"/>
    <property type="match status" value="1"/>
</dbReference>
<dbReference type="GO" id="GO:0005524">
    <property type="term" value="F:ATP binding"/>
    <property type="evidence" value="ECO:0007669"/>
    <property type="project" value="UniProtKB-KW"/>
</dbReference>
<evidence type="ECO:0000259" key="13">
    <source>
        <dbReference type="PROSITE" id="PS51195"/>
    </source>
</evidence>
<dbReference type="AlphaFoldDB" id="A0A830GVM3"/>
<keyword evidence="7" id="KW-0234">DNA repair</keyword>
<dbReference type="EMBL" id="BMNL01000002">
    <property type="protein sequence ID" value="GGP20470.1"/>
    <property type="molecule type" value="Genomic_DNA"/>
</dbReference>
<dbReference type="GO" id="GO:0016887">
    <property type="term" value="F:ATP hydrolysis activity"/>
    <property type="evidence" value="ECO:0007669"/>
    <property type="project" value="TreeGrafter"/>
</dbReference>
<dbReference type="InterPro" id="IPR014014">
    <property type="entry name" value="RNA_helicase_DEAD_Q_motif"/>
</dbReference>
<keyword evidence="3" id="KW-0378">Hydrolase</keyword>
<dbReference type="PROSITE" id="PS51195">
    <property type="entry name" value="Q_MOTIF"/>
    <property type="match status" value="1"/>
</dbReference>
<evidence type="ECO:0000256" key="8">
    <source>
        <dbReference type="ARBA" id="ARBA00023235"/>
    </source>
</evidence>
<dbReference type="PROSITE" id="PS51194">
    <property type="entry name" value="HELICASE_CTER"/>
    <property type="match status" value="1"/>
</dbReference>
<dbReference type="InterPro" id="IPR001650">
    <property type="entry name" value="Helicase_C-like"/>
</dbReference>
<evidence type="ECO:0000256" key="7">
    <source>
        <dbReference type="ARBA" id="ARBA00023204"/>
    </source>
</evidence>
<dbReference type="GO" id="GO:0006281">
    <property type="term" value="P:DNA repair"/>
    <property type="evidence" value="ECO:0007669"/>
    <property type="project" value="UniProtKB-KW"/>
</dbReference>
<dbReference type="InterPro" id="IPR011545">
    <property type="entry name" value="DEAD/DEAH_box_helicase_dom"/>
</dbReference>
<dbReference type="GO" id="GO:0003677">
    <property type="term" value="F:DNA binding"/>
    <property type="evidence" value="ECO:0007669"/>
    <property type="project" value="UniProtKB-KW"/>
</dbReference>
<organism evidence="14 15">
    <name type="scientific">Thermocladium modestius</name>
    <dbReference type="NCBI Taxonomy" id="62609"/>
    <lineage>
        <taxon>Archaea</taxon>
        <taxon>Thermoproteota</taxon>
        <taxon>Thermoprotei</taxon>
        <taxon>Thermoproteales</taxon>
        <taxon>Thermoproteaceae</taxon>
        <taxon>Thermocladium</taxon>
    </lineage>
</organism>
<proteinExistence type="inferred from homology"/>
<dbReference type="InterPro" id="IPR052511">
    <property type="entry name" value="ATP-dep_Helicase"/>
</dbReference>
<dbReference type="PANTHER" id="PTHR47962:SF5">
    <property type="entry name" value="ATP-DEPENDENT HELICASE LHR-RELATED"/>
    <property type="match status" value="1"/>
</dbReference>
<dbReference type="InterPro" id="IPR045628">
    <property type="entry name" value="Lhr_WH_dom"/>
</dbReference>
<dbReference type="Proteomes" id="UP000610960">
    <property type="component" value="Unassembled WGS sequence"/>
</dbReference>
<dbReference type="Pfam" id="PF19306">
    <property type="entry name" value="WHD_Lhr"/>
    <property type="match status" value="1"/>
</dbReference>
<name>A0A830GVM3_9CREN</name>
<evidence type="ECO:0000313" key="15">
    <source>
        <dbReference type="Proteomes" id="UP000610960"/>
    </source>
</evidence>
<dbReference type="InterPro" id="IPR027417">
    <property type="entry name" value="P-loop_NTPase"/>
</dbReference>
<dbReference type="SUPFAM" id="SSF52540">
    <property type="entry name" value="P-loop containing nucleoside triphosphate hydrolases"/>
    <property type="match status" value="2"/>
</dbReference>
<evidence type="ECO:0000259" key="11">
    <source>
        <dbReference type="PROSITE" id="PS51192"/>
    </source>
</evidence>
<evidence type="ECO:0000256" key="3">
    <source>
        <dbReference type="ARBA" id="ARBA00022801"/>
    </source>
</evidence>
<accession>A0A830GVM3</accession>
<feature type="short sequence motif" description="Q motif" evidence="10">
    <location>
        <begin position="1"/>
        <end position="27"/>
    </location>
</feature>
<feature type="domain" description="DEAD-box RNA helicase Q" evidence="13">
    <location>
        <begin position="1"/>
        <end position="27"/>
    </location>
</feature>
<keyword evidence="15" id="KW-1185">Reference proteome</keyword>
<evidence type="ECO:0000313" key="14">
    <source>
        <dbReference type="EMBL" id="GGP20470.1"/>
    </source>
</evidence>
<evidence type="ECO:0000256" key="9">
    <source>
        <dbReference type="ARBA" id="ARBA00093467"/>
    </source>
</evidence>
<evidence type="ECO:0000259" key="12">
    <source>
        <dbReference type="PROSITE" id="PS51194"/>
    </source>
</evidence>
<evidence type="ECO:0000256" key="10">
    <source>
        <dbReference type="PROSITE-ProRule" id="PRU00552"/>
    </source>
</evidence>
<sequence>MVFELLHPEVREALRRMGYSRPTDIQSRAIPIILDGKNVLISSPTGTGKTEAAVLPVASKMLEERGVGIHALYITPMRALNRDLLNRLEKFFGLLGLRVGVRHGDTPQRERRRQREEPPHMLITTPESLQFLLINKSMRKWLRSVKWVIIDEVHELVNDKRGIQLSLSLERLVNLAGDFQRIALSASIGNLDLVAKYVGGARPVQVISSLAIKEMRLSVRRPQEHPDPPGDMTPESYGRLHALSELIKEGGGVVLLFSNTRDTAELLGNRLKGIFGLNVEVYHGSLSKERREGVEELMRGGKVDAVVTTSSLELGIDVGRISKVIQYMSPRQVTRLIQRVGRSGHGVGLISRGVIVASDFDDYLESVVIAVSAKKGLLEKDVEYHEKAMDVLAHQTLGMLMDAKADGRSATIEYIYETASRAHPYASLGIDEVKRLVDFLVERRLIGIDGDVIYPRRGSIRYYVEGASMIPDEQHYLAVDYVTNKAVGELDEEFVSTIEPGTKIILSAKLWNVLSINQEEKRVYMEPAASLNGALPAWIGEEIPVLRQVASEVCELRAELMRKGIKAIHEYAGSDVSLNEEDLDALSRELEDVDLDIPTPHNIVVEAGKRAIVIHSCGGSKGNEALGLYLSRYLFQRFMVSVGYRADPYRILLMPARPIPAEAIRDALMASDEDVKQRLWDGVKASKLFRYRFIHVARRMGVLPRGPIDVNISRLVEAYRGSILEEEVIKEIMVDKLDVSAVMDLVRGVRDGGINVSIKQVTEFSSLALPIIEIEGLDFTVDEVPKSALMDVIKRRIMENEVTLICMKCGWNFTAKVKYMKEDTLRCPHCGLRTISMLKYRDEKVDYAIKVINKFRNKRPLSPQERQFLEVLRQRSLVILQFGLHGLIALAAHGVGSSSAIRKVLTKTHSEEDLYASIMEAEREYIRTRLFWDD</sequence>
<comment type="similarity">
    <text evidence="9">Belongs to the Lhr helicase family. Lhr-Core subfamily.</text>
</comment>
<dbReference type="InterPro" id="IPR017170">
    <property type="entry name" value="Lhr-like"/>
</dbReference>
<dbReference type="PROSITE" id="PS51192">
    <property type="entry name" value="HELICASE_ATP_BIND_1"/>
    <property type="match status" value="1"/>
</dbReference>
<comment type="caution">
    <text evidence="14">The sequence shown here is derived from an EMBL/GenBank/DDBJ whole genome shotgun (WGS) entry which is preliminary data.</text>
</comment>
<dbReference type="Pfam" id="PF00270">
    <property type="entry name" value="DEAD"/>
    <property type="match status" value="1"/>
</dbReference>
<dbReference type="SMART" id="SM00490">
    <property type="entry name" value="HELICc"/>
    <property type="match status" value="1"/>
</dbReference>
<keyword evidence="6" id="KW-0238">DNA-binding</keyword>
<dbReference type="PANTHER" id="PTHR47962">
    <property type="entry name" value="ATP-DEPENDENT HELICASE LHR-RELATED-RELATED"/>
    <property type="match status" value="1"/>
</dbReference>
<dbReference type="PIRSF" id="PIRSF037307">
    <property type="entry name" value="Lhr-like_helic_prd"/>
    <property type="match status" value="1"/>
</dbReference>
<gene>
    <name evidence="14" type="ORF">GCM10007981_08690</name>
</gene>
<keyword evidence="5" id="KW-0067">ATP-binding</keyword>
<dbReference type="GO" id="GO:0140097">
    <property type="term" value="F:catalytic activity, acting on DNA"/>
    <property type="evidence" value="ECO:0007669"/>
    <property type="project" value="UniProtKB-ARBA"/>
</dbReference>
<feature type="domain" description="Helicase C-terminal" evidence="12">
    <location>
        <begin position="242"/>
        <end position="390"/>
    </location>
</feature>
<keyword evidence="1" id="KW-0547">Nucleotide-binding</keyword>
<dbReference type="Gene3D" id="3.40.50.300">
    <property type="entry name" value="P-loop containing nucleotide triphosphate hydrolases"/>
    <property type="match status" value="2"/>
</dbReference>
<evidence type="ECO:0000256" key="1">
    <source>
        <dbReference type="ARBA" id="ARBA00022741"/>
    </source>
</evidence>
<dbReference type="InterPro" id="IPR013701">
    <property type="entry name" value="Lhr-like_DEAD/DEAH_assoc"/>
</dbReference>
<evidence type="ECO:0000256" key="5">
    <source>
        <dbReference type="ARBA" id="ARBA00022840"/>
    </source>
</evidence>
<feature type="domain" description="Helicase ATP-binding" evidence="11">
    <location>
        <begin position="30"/>
        <end position="206"/>
    </location>
</feature>
<reference evidence="14" key="2">
    <citation type="submission" date="2020-09" db="EMBL/GenBank/DDBJ databases">
        <authorList>
            <person name="Sun Q."/>
            <person name="Ohkuma M."/>
        </authorList>
    </citation>
    <scope>NUCLEOTIDE SEQUENCE</scope>
    <source>
        <strain evidence="14">JCM 10088</strain>
    </source>
</reference>
<reference evidence="14" key="1">
    <citation type="journal article" date="2014" name="Int. J. Syst. Evol. Microbiol.">
        <title>Complete genome sequence of Corynebacterium casei LMG S-19264T (=DSM 44701T), isolated from a smear-ripened cheese.</title>
        <authorList>
            <consortium name="US DOE Joint Genome Institute (JGI-PGF)"/>
            <person name="Walter F."/>
            <person name="Albersmeier A."/>
            <person name="Kalinowski J."/>
            <person name="Ruckert C."/>
        </authorList>
    </citation>
    <scope>NUCLEOTIDE SEQUENCE</scope>
    <source>
        <strain evidence="14">JCM 10088</strain>
    </source>
</reference>
<keyword evidence="8" id="KW-0413">Isomerase</keyword>
<dbReference type="SMART" id="SM00487">
    <property type="entry name" value="DEXDc"/>
    <property type="match status" value="1"/>
</dbReference>
<evidence type="ECO:0000256" key="2">
    <source>
        <dbReference type="ARBA" id="ARBA00022763"/>
    </source>
</evidence>
<dbReference type="GO" id="GO:0003724">
    <property type="term" value="F:RNA helicase activity"/>
    <property type="evidence" value="ECO:0007669"/>
    <property type="project" value="InterPro"/>
</dbReference>
<keyword evidence="4 14" id="KW-0347">Helicase</keyword>
<evidence type="ECO:0000256" key="6">
    <source>
        <dbReference type="ARBA" id="ARBA00023125"/>
    </source>
</evidence>